<dbReference type="CDD" id="cd23024">
    <property type="entry name" value="zf-HIT_ZNHIT2-3"/>
    <property type="match status" value="1"/>
</dbReference>
<dbReference type="Pfam" id="PF00829">
    <property type="entry name" value="Ribosomal_L21p"/>
    <property type="match status" value="1"/>
</dbReference>
<dbReference type="Gene3D" id="3.30.60.190">
    <property type="match status" value="1"/>
</dbReference>
<evidence type="ECO:0000259" key="4">
    <source>
        <dbReference type="PROSITE" id="PS51083"/>
    </source>
</evidence>
<organism evidence="5 6">
    <name type="scientific">Meloidogyne enterolobii</name>
    <name type="common">Root-knot nematode worm</name>
    <name type="synonym">Meloidogyne mayaguensis</name>
    <dbReference type="NCBI Taxonomy" id="390850"/>
    <lineage>
        <taxon>Eukaryota</taxon>
        <taxon>Metazoa</taxon>
        <taxon>Ecdysozoa</taxon>
        <taxon>Nematoda</taxon>
        <taxon>Chromadorea</taxon>
        <taxon>Rhabditida</taxon>
        <taxon>Tylenchina</taxon>
        <taxon>Tylenchomorpha</taxon>
        <taxon>Tylenchoidea</taxon>
        <taxon>Meloidogynidae</taxon>
        <taxon>Meloidogyninae</taxon>
        <taxon>Meloidogyne</taxon>
    </lineage>
</organism>
<dbReference type="SUPFAM" id="SSF144232">
    <property type="entry name" value="HIT/MYND zinc finger-like"/>
    <property type="match status" value="1"/>
</dbReference>
<evidence type="ECO:0000256" key="1">
    <source>
        <dbReference type="ARBA" id="ARBA00008563"/>
    </source>
</evidence>
<keyword evidence="3" id="KW-0862">Zinc</keyword>
<accession>A0A6V7Y3R6</accession>
<keyword evidence="3" id="KW-0479">Metal-binding</keyword>
<evidence type="ECO:0000313" key="5">
    <source>
        <dbReference type="EMBL" id="CAD2206178.1"/>
    </source>
</evidence>
<dbReference type="InterPro" id="IPR028909">
    <property type="entry name" value="bL21-like"/>
</dbReference>
<feature type="domain" description="HIT-type" evidence="4">
    <location>
        <begin position="12"/>
        <end position="48"/>
    </location>
</feature>
<keyword evidence="3" id="KW-0863">Zinc-finger</keyword>
<protein>
    <recommendedName>
        <fullName evidence="2">Large ribosomal subunit protein bL21m</fullName>
    </recommendedName>
</protein>
<gene>
    <name evidence="5" type="ORF">MENT_LOCUS60039</name>
</gene>
<dbReference type="OrthoDB" id="5994at2759"/>
<name>A0A6V7Y3R6_MELEN</name>
<dbReference type="PROSITE" id="PS51083">
    <property type="entry name" value="ZF_HIT"/>
    <property type="match status" value="1"/>
</dbReference>
<dbReference type="GO" id="GO:0003735">
    <property type="term" value="F:structural constituent of ribosome"/>
    <property type="evidence" value="ECO:0007669"/>
    <property type="project" value="TreeGrafter"/>
</dbReference>
<sequence>MNKSADLNFKSCSFCPTDKLEKDLYKCPKCQKFYCSVRCYRSKKHLECSELFFKMQCEELSENSAEEKSTSSISRPLTTFEQYMDEQNREKSELDEKLINPEIPLEISPDEQLLFDSDDEPEYLSDVVESSMRQFETIDDEELDRNLLAAGLPIVLEKGSEEETQEQLEKLYKSLDDDEKKKFTQMAEGLFEKDFLAYTNCFQCINSCLGRFLCKKLARHAMTSTASRRAIPSKDSQSRKVIEPEAYMVKEKRDFVVQNIKRVVSDQTRKLFAVIYIQNKQFKVMQDDLIHIESNIPVDVGDEIKFEKILSVGGLDFSIFGRPLLDPKFVHVHATVIEKTTTSPEIIYNFNTMYIHNPLWLSQELNVIRINNINVEEAAFEME</sequence>
<dbReference type="InterPro" id="IPR007529">
    <property type="entry name" value="Znf_HIT"/>
</dbReference>
<dbReference type="Proteomes" id="UP000580250">
    <property type="component" value="Unassembled WGS sequence"/>
</dbReference>
<dbReference type="GO" id="GO:0005762">
    <property type="term" value="C:mitochondrial large ribosomal subunit"/>
    <property type="evidence" value="ECO:0007669"/>
    <property type="project" value="TreeGrafter"/>
</dbReference>
<evidence type="ECO:0000313" key="6">
    <source>
        <dbReference type="Proteomes" id="UP000580250"/>
    </source>
</evidence>
<reference evidence="5 6" key="1">
    <citation type="submission" date="2020-08" db="EMBL/GenBank/DDBJ databases">
        <authorList>
            <person name="Koutsovoulos G."/>
            <person name="Danchin GJ E."/>
        </authorList>
    </citation>
    <scope>NUCLEOTIDE SEQUENCE [LARGE SCALE GENOMIC DNA]</scope>
</reference>
<proteinExistence type="inferred from homology"/>
<dbReference type="AlphaFoldDB" id="A0A6V7Y3R6"/>
<dbReference type="PANTHER" id="PTHR21349:SF0">
    <property type="entry name" value="LARGE RIBOSOMAL SUBUNIT PROTEIN BL21M"/>
    <property type="match status" value="1"/>
</dbReference>
<evidence type="ECO:0000256" key="2">
    <source>
        <dbReference type="ARBA" id="ARBA00044129"/>
    </source>
</evidence>
<dbReference type="PANTHER" id="PTHR21349">
    <property type="entry name" value="50S RIBOSOMAL PROTEIN L21"/>
    <property type="match status" value="1"/>
</dbReference>
<evidence type="ECO:0000256" key="3">
    <source>
        <dbReference type="PROSITE-ProRule" id="PRU00453"/>
    </source>
</evidence>
<dbReference type="GO" id="GO:0008270">
    <property type="term" value="F:zinc ion binding"/>
    <property type="evidence" value="ECO:0007669"/>
    <property type="project" value="UniProtKB-UniRule"/>
</dbReference>
<dbReference type="EMBL" id="CAJEWN010003014">
    <property type="protein sequence ID" value="CAD2206178.1"/>
    <property type="molecule type" value="Genomic_DNA"/>
</dbReference>
<dbReference type="SUPFAM" id="SSF141091">
    <property type="entry name" value="L21p-like"/>
    <property type="match status" value="1"/>
</dbReference>
<dbReference type="InterPro" id="IPR036164">
    <property type="entry name" value="bL21-like_sf"/>
</dbReference>
<comment type="similarity">
    <text evidence="1">Belongs to the bacterial ribosomal protein bL21 family.</text>
</comment>
<comment type="caution">
    <text evidence="5">The sequence shown here is derived from an EMBL/GenBank/DDBJ whole genome shotgun (WGS) entry which is preliminary data.</text>
</comment>